<dbReference type="Pfam" id="PF13334">
    <property type="entry name" value="DUF4094"/>
    <property type="match status" value="1"/>
</dbReference>
<evidence type="ECO:0000313" key="6">
    <source>
        <dbReference type="Proteomes" id="UP000823674"/>
    </source>
</evidence>
<evidence type="ECO:0000256" key="1">
    <source>
        <dbReference type="ARBA" id="ARBA00009740"/>
    </source>
</evidence>
<dbReference type="InterPro" id="IPR010686">
    <property type="entry name" value="OBAP-like"/>
</dbReference>
<organism evidence="5 6">
    <name type="scientific">Brassica rapa subsp. trilocularis</name>
    <dbReference type="NCBI Taxonomy" id="1813537"/>
    <lineage>
        <taxon>Eukaryota</taxon>
        <taxon>Viridiplantae</taxon>
        <taxon>Streptophyta</taxon>
        <taxon>Embryophyta</taxon>
        <taxon>Tracheophyta</taxon>
        <taxon>Spermatophyta</taxon>
        <taxon>Magnoliopsida</taxon>
        <taxon>eudicotyledons</taxon>
        <taxon>Gunneridae</taxon>
        <taxon>Pentapetalae</taxon>
        <taxon>rosids</taxon>
        <taxon>malvids</taxon>
        <taxon>Brassicales</taxon>
        <taxon>Brassicaceae</taxon>
        <taxon>Brassiceae</taxon>
        <taxon>Brassica</taxon>
    </lineage>
</organism>
<reference evidence="5 6" key="1">
    <citation type="submission" date="2021-03" db="EMBL/GenBank/DDBJ databases">
        <authorList>
            <person name="King G.J."/>
            <person name="Bancroft I."/>
            <person name="Baten A."/>
            <person name="Bloomfield J."/>
            <person name="Borpatragohain P."/>
            <person name="He Z."/>
            <person name="Irish N."/>
            <person name="Irwin J."/>
            <person name="Liu K."/>
            <person name="Mauleon R.P."/>
            <person name="Moore J."/>
            <person name="Morris R."/>
            <person name="Ostergaard L."/>
            <person name="Wang B."/>
            <person name="Wells R."/>
        </authorList>
    </citation>
    <scope>NUCLEOTIDE SEQUENCE [LARGE SCALE GENOMIC DNA]</scope>
    <source>
        <strain evidence="5">R-o-18</strain>
        <tissue evidence="5">Leaf</tissue>
    </source>
</reference>
<comment type="caution">
    <text evidence="5">The sequence shown here is derived from an EMBL/GenBank/DDBJ whole genome shotgun (WGS) entry which is preliminary data.</text>
</comment>
<evidence type="ECO:0000259" key="4">
    <source>
        <dbReference type="Pfam" id="PF13334"/>
    </source>
</evidence>
<dbReference type="EMBL" id="JADBGQ010000001">
    <property type="protein sequence ID" value="KAG5413421.1"/>
    <property type="molecule type" value="Genomic_DNA"/>
</dbReference>
<dbReference type="Gene3D" id="3.90.1140.10">
    <property type="entry name" value="Cyclic phosphodiesterase"/>
    <property type="match status" value="1"/>
</dbReference>
<proteinExistence type="inferred from homology"/>
<dbReference type="PANTHER" id="PTHR31360">
    <property type="match status" value="1"/>
</dbReference>
<feature type="region of interest" description="Disordered" evidence="2">
    <location>
        <begin position="1"/>
        <end position="26"/>
    </location>
</feature>
<dbReference type="SUPFAM" id="SSF55144">
    <property type="entry name" value="LigT-like"/>
    <property type="match status" value="1"/>
</dbReference>
<dbReference type="InterPro" id="IPR025298">
    <property type="entry name" value="DUF4094"/>
</dbReference>
<evidence type="ECO:0000256" key="3">
    <source>
        <dbReference type="SAM" id="Phobius"/>
    </source>
</evidence>
<evidence type="ECO:0000256" key="2">
    <source>
        <dbReference type="SAM" id="MobiDB-lite"/>
    </source>
</evidence>
<protein>
    <recommendedName>
        <fullName evidence="4">DUF4094 domain-containing protein</fullName>
    </recommendedName>
</protein>
<name>A0ABQ7NTH7_BRACM</name>
<dbReference type="Pfam" id="PF13563">
    <property type="entry name" value="2_5_RNA_ligase2"/>
    <property type="match status" value="1"/>
</dbReference>
<comment type="similarity">
    <text evidence="1">Belongs to the OBAP family.</text>
</comment>
<dbReference type="PANTHER" id="PTHR31360:SF14">
    <property type="entry name" value="OIL BODY-ASSOCIATED PROTEIN 2B"/>
    <property type="match status" value="1"/>
</dbReference>
<dbReference type="Proteomes" id="UP000823674">
    <property type="component" value="Chromosome A01"/>
</dbReference>
<keyword evidence="3" id="KW-0472">Membrane</keyword>
<feature type="domain" description="DUF4094" evidence="4">
    <location>
        <begin position="268"/>
        <end position="351"/>
    </location>
</feature>
<sequence>MASSDKVPVACPASTGEGKEPMGDPTKTTTAMLDKGTAMLQSMKPIKQMSLHVCSFACYSHDPGRQIEVHMYGHRVNQDFLQCAVYDSNSSKAHLIGIEYIVSEKLFQSLSPDEQKLWHSHDYEIQMALLVTPRVPELVAKPELKNLAKSYGKFWCTWQIDRGDRLPLGAPSLMVSPQDVSLGRIKPELVKKRDEEHGISTESLKPSREGICGPEKKNLIADYWVRFRTGFAIDVVETDMKRTAPFPFLSISLKLSTMKHKVSKRVISLKWVTFICISFFVFGAIFTSKSWEPSSDSRSQLISQRGRDHELQIVSDDCAHKKVCFLIQLQLRRLRLDCKVNGIMEEVKKKKDVYSVWALPDDETEPRFRKLMEALRSEFSGPRFDPHVTVVGATSLTAEEAKKMFESACDGLKAYTATVDRVSTGTFFYQCVFLLLKSTPEVMKAGEHCKNHFKCSTTTPYMPHLSLLYAELDEEGKKKAQEKAYSLDNSLDGLSFRLNRLALCKTDTEDKTLESWEKVAVCNLGP</sequence>
<accession>A0ABQ7NTH7</accession>
<feature type="transmembrane region" description="Helical" evidence="3">
    <location>
        <begin position="267"/>
        <end position="286"/>
    </location>
</feature>
<keyword evidence="3" id="KW-0812">Transmembrane</keyword>
<keyword evidence="6" id="KW-1185">Reference proteome</keyword>
<dbReference type="Pfam" id="PF06884">
    <property type="entry name" value="DUF1264"/>
    <property type="match status" value="1"/>
</dbReference>
<dbReference type="InterPro" id="IPR009097">
    <property type="entry name" value="Cyclic_Pdiesterase"/>
</dbReference>
<evidence type="ECO:0000313" key="5">
    <source>
        <dbReference type="EMBL" id="KAG5413421.1"/>
    </source>
</evidence>
<keyword evidence="3" id="KW-1133">Transmembrane helix</keyword>
<gene>
    <name evidence="5" type="primary">A01p011630.1_BraROA</name>
    <name evidence="5" type="ORF">IGI04_000988</name>
</gene>